<evidence type="ECO:0000313" key="2">
    <source>
        <dbReference type="Proteomes" id="UP000319557"/>
    </source>
</evidence>
<name>A0A517M0L8_9BACT</name>
<gene>
    <name evidence="1" type="ORF">EC9_26070</name>
</gene>
<keyword evidence="1" id="KW-0808">Transferase</keyword>
<proteinExistence type="predicted"/>
<organism evidence="1 2">
    <name type="scientific">Rosistilla ulvae</name>
    <dbReference type="NCBI Taxonomy" id="1930277"/>
    <lineage>
        <taxon>Bacteria</taxon>
        <taxon>Pseudomonadati</taxon>
        <taxon>Planctomycetota</taxon>
        <taxon>Planctomycetia</taxon>
        <taxon>Pirellulales</taxon>
        <taxon>Pirellulaceae</taxon>
        <taxon>Rosistilla</taxon>
    </lineage>
</organism>
<dbReference type="Proteomes" id="UP000319557">
    <property type="component" value="Chromosome"/>
</dbReference>
<keyword evidence="1" id="KW-0548">Nucleotidyltransferase</keyword>
<keyword evidence="2" id="KW-1185">Reference proteome</keyword>
<dbReference type="AlphaFoldDB" id="A0A517M0L8"/>
<dbReference type="KEGG" id="ruv:EC9_26070"/>
<dbReference type="CDD" id="cd01646">
    <property type="entry name" value="RT_Bac_retron_I"/>
    <property type="match status" value="1"/>
</dbReference>
<accession>A0A517M0L8</accession>
<dbReference type="NCBIfam" id="NF041748">
    <property type="entry name" value="Drt3b"/>
    <property type="match status" value="1"/>
</dbReference>
<keyword evidence="1" id="KW-0695">RNA-directed DNA polymerase</keyword>
<reference evidence="1 2" key="1">
    <citation type="submission" date="2019-02" db="EMBL/GenBank/DDBJ databases">
        <title>Deep-cultivation of Planctomycetes and their phenomic and genomic characterization uncovers novel biology.</title>
        <authorList>
            <person name="Wiegand S."/>
            <person name="Jogler M."/>
            <person name="Boedeker C."/>
            <person name="Pinto D."/>
            <person name="Vollmers J."/>
            <person name="Rivas-Marin E."/>
            <person name="Kohn T."/>
            <person name="Peeters S.H."/>
            <person name="Heuer A."/>
            <person name="Rast P."/>
            <person name="Oberbeckmann S."/>
            <person name="Bunk B."/>
            <person name="Jeske O."/>
            <person name="Meyerdierks A."/>
            <person name="Storesund J.E."/>
            <person name="Kallscheuer N."/>
            <person name="Luecker S."/>
            <person name="Lage O.M."/>
            <person name="Pohl T."/>
            <person name="Merkel B.J."/>
            <person name="Hornburger P."/>
            <person name="Mueller R.-W."/>
            <person name="Bruemmer F."/>
            <person name="Labrenz M."/>
            <person name="Spormann A.M."/>
            <person name="Op den Camp H."/>
            <person name="Overmann J."/>
            <person name="Amann R."/>
            <person name="Jetten M.S.M."/>
            <person name="Mascher T."/>
            <person name="Medema M.H."/>
            <person name="Devos D.P."/>
            <person name="Kaster A.-K."/>
            <person name="Ovreas L."/>
            <person name="Rohde M."/>
            <person name="Galperin M.Y."/>
            <person name="Jogler C."/>
        </authorList>
    </citation>
    <scope>NUCLEOTIDE SEQUENCE [LARGE SCALE GENOMIC DNA]</scope>
    <source>
        <strain evidence="1 2">EC9</strain>
    </source>
</reference>
<sequence>MAGTGCVLGMRNYLRINSDDHYRVLLSEILPHEVPPRFSLRTIYERIRDKTEHELDKAICPGPPNKPLETIPYVYKLVRDRKKPRQIHVMHPFHYRTVAKFLETFSTQVIVNCRKSRWSLRAPYAIAKRFRINTPLRAGSDSEQDQAVNPTRYFAYRPFRLLYSFYDSEDFGSLESRFRFQRMLDVQACFDNIYTHAISWAIRGKSHAKRQDSRNAWHTLDAQFDSLMRSMNHGETHGILVGPELSRVFAELLLQTVDSAAEARLLETFVHGTHYEVRRYVDDIFIFFNDEVVADQVEATIREELRLVKLLINESKTTQIESPFMSDSSALKHKISDSMDRYESKIRSYKERNVHPPSGIGLRMLKEFKRIVSESNCTYESCVSYALTILQKKFERSGANLSQLYVESGIVFFASRLLELDFRYQTAVRYSLFYEIGREKLSRVDDGMSRVQRLDEEMVNQITKISANAISRELVPVLPLLVVLIPLASLDLLHEVHSDLVRLIWLSATKSMRDDEIDYFTVLGLLFVAANRVQHSAIRTAIMSKIKVFFDHMPDNCKRADALMLASDLACCPFLSVEERKSMIDIVSRFSGTKLNRNQVFNAVSGSSMFFDWDSSTSTLTYLLEKQTPIGYA</sequence>
<protein>
    <submittedName>
        <fullName evidence="1">Reverse transcriptase (RNA-dependent DNA polymerase)</fullName>
    </submittedName>
</protein>
<evidence type="ECO:0000313" key="1">
    <source>
        <dbReference type="EMBL" id="QDS88417.1"/>
    </source>
</evidence>
<dbReference type="EMBL" id="CP036261">
    <property type="protein sequence ID" value="QDS88417.1"/>
    <property type="molecule type" value="Genomic_DNA"/>
</dbReference>
<dbReference type="GO" id="GO:0003964">
    <property type="term" value="F:RNA-directed DNA polymerase activity"/>
    <property type="evidence" value="ECO:0007669"/>
    <property type="project" value="UniProtKB-KW"/>
</dbReference>